<dbReference type="EMBL" id="MAVT02000058">
    <property type="protein sequence ID" value="POS80305.1"/>
    <property type="molecule type" value="Genomic_DNA"/>
</dbReference>
<dbReference type="STRING" id="158607.A0A2P5ICS9"/>
<proteinExistence type="predicted"/>
<keyword evidence="4" id="KW-1185">Reference proteome</keyword>
<accession>A0A2P5ICS9</accession>
<organism evidence="3 4">
    <name type="scientific">Diaporthe helianthi</name>
    <dbReference type="NCBI Taxonomy" id="158607"/>
    <lineage>
        <taxon>Eukaryota</taxon>
        <taxon>Fungi</taxon>
        <taxon>Dikarya</taxon>
        <taxon>Ascomycota</taxon>
        <taxon>Pezizomycotina</taxon>
        <taxon>Sordariomycetes</taxon>
        <taxon>Sordariomycetidae</taxon>
        <taxon>Diaporthales</taxon>
        <taxon>Diaporthaceae</taxon>
        <taxon>Diaporthe</taxon>
    </lineage>
</organism>
<reference evidence="3" key="1">
    <citation type="submission" date="2017-09" db="EMBL/GenBank/DDBJ databases">
        <title>Polyketide synthases of a Diaporthe helianthi virulent isolate.</title>
        <authorList>
            <person name="Baroncelli R."/>
        </authorList>
    </citation>
    <scope>NUCLEOTIDE SEQUENCE [LARGE SCALE GENOMIC DNA]</scope>
    <source>
        <strain evidence="3">7/96</strain>
    </source>
</reference>
<feature type="compositionally biased region" description="Low complexity" evidence="1">
    <location>
        <begin position="93"/>
        <end position="117"/>
    </location>
</feature>
<dbReference type="AlphaFoldDB" id="A0A2P5ICS9"/>
<dbReference type="Pfam" id="PF20516">
    <property type="entry name" value="PDDEXK_12"/>
    <property type="match status" value="1"/>
</dbReference>
<feature type="region of interest" description="Disordered" evidence="1">
    <location>
        <begin position="27"/>
        <end position="123"/>
    </location>
</feature>
<dbReference type="OrthoDB" id="4161186at2759"/>
<feature type="domain" description="PD-(D/E)XK nuclease-like" evidence="2">
    <location>
        <begin position="186"/>
        <end position="426"/>
    </location>
</feature>
<dbReference type="InParanoid" id="A0A2P5ICS9"/>
<dbReference type="InterPro" id="IPR046797">
    <property type="entry name" value="PDDEXK_12"/>
</dbReference>
<evidence type="ECO:0000259" key="2">
    <source>
        <dbReference type="Pfam" id="PF20516"/>
    </source>
</evidence>
<evidence type="ECO:0000313" key="4">
    <source>
        <dbReference type="Proteomes" id="UP000094444"/>
    </source>
</evidence>
<evidence type="ECO:0000256" key="1">
    <source>
        <dbReference type="SAM" id="MobiDB-lite"/>
    </source>
</evidence>
<protein>
    <recommendedName>
        <fullName evidence="2">PD-(D/E)XK nuclease-like domain-containing protein</fullName>
    </recommendedName>
</protein>
<sequence>MRSECDEDESDHARIISWLQCIEPSAAGDNLAVPPRTPCSKRRRQMPTPATSTSEMNEECGTTPPIKRRRPNEVENDVPDLDLDRTLRGRGNSAALSASDGLSSGSRSSATSTSRASPTKRLARLEIAPENPVLVTQISMNDDRIPAELRTLLGELDGFQARAGIVPGYLAADVQERARNDNNFYNIRPWMFEDDAASAGGPAPSPDPTLSLDQVLKVFESAKECLNEDHAEAAWNTLVHWPMFELALGLIAEVTVPSLTSPDRPQQARVRGMPCTAARLTGRSYGSKMVDYCVFVEPQPREAAKITEIRSKLTYINHTDYHALRQRPIVLSAESKKPGEGGRNAQLQLSVWQAAQWAVLENLVAAAAGDTAERPALIPFLPALIIQGHEWHFAATTRSGNTTVLWVRQPLGATDSILGIFQIVRVRFCG</sequence>
<name>A0A2P5ICS9_DIAHE</name>
<comment type="caution">
    <text evidence="3">The sequence shown here is derived from an EMBL/GenBank/DDBJ whole genome shotgun (WGS) entry which is preliminary data.</text>
</comment>
<evidence type="ECO:0000313" key="3">
    <source>
        <dbReference type="EMBL" id="POS80305.1"/>
    </source>
</evidence>
<gene>
    <name evidence="3" type="ORF">DHEL01_v201288</name>
</gene>
<dbReference type="Proteomes" id="UP000094444">
    <property type="component" value="Unassembled WGS sequence"/>
</dbReference>